<reference evidence="2 4" key="1">
    <citation type="submission" date="2013-07" db="EMBL/GenBank/DDBJ databases">
        <title>Comparative Genomic and Metabolomic Analysis of Twelve Strains of Pseudoalteromonas luteoviolacea.</title>
        <authorList>
            <person name="Vynne N.G."/>
            <person name="Mansson M."/>
            <person name="Gram L."/>
        </authorList>
    </citation>
    <scope>NUCLEOTIDE SEQUENCE [LARGE SCALE GENOMIC DNA]</scope>
    <source>
        <strain evidence="2 4">H33</strain>
    </source>
</reference>
<dbReference type="RefSeq" id="WP_063360309.1">
    <property type="nucleotide sequence ID" value="NZ_AUXZ01000035.1"/>
</dbReference>
<keyword evidence="1" id="KW-0472">Membrane</keyword>
<gene>
    <name evidence="3" type="ORF">N476_08490</name>
    <name evidence="2" type="ORF">N476_26580</name>
</gene>
<dbReference type="EMBL" id="AUXZ01000035">
    <property type="protein sequence ID" value="KZN54223.1"/>
    <property type="molecule type" value="Genomic_DNA"/>
</dbReference>
<accession>A0A167FSD3</accession>
<comment type="caution">
    <text evidence="2">The sequence shown here is derived from an EMBL/GenBank/DDBJ whole genome shotgun (WGS) entry which is preliminary data.</text>
</comment>
<dbReference type="EMBL" id="AUXZ01000059">
    <property type="protein sequence ID" value="KZN52801.1"/>
    <property type="molecule type" value="Genomic_DNA"/>
</dbReference>
<dbReference type="PATRIC" id="fig|1365251.3.peg.604"/>
<proteinExistence type="predicted"/>
<keyword evidence="1" id="KW-1133">Transmembrane helix</keyword>
<keyword evidence="1" id="KW-0812">Transmembrane</keyword>
<organism evidence="2 4">
    <name type="scientific">Pseudoalteromonas luteoviolacea H33</name>
    <dbReference type="NCBI Taxonomy" id="1365251"/>
    <lineage>
        <taxon>Bacteria</taxon>
        <taxon>Pseudomonadati</taxon>
        <taxon>Pseudomonadota</taxon>
        <taxon>Gammaproteobacteria</taxon>
        <taxon>Alteromonadales</taxon>
        <taxon>Pseudoalteromonadaceae</taxon>
        <taxon>Pseudoalteromonas</taxon>
    </lineage>
</organism>
<evidence type="ECO:0000313" key="4">
    <source>
        <dbReference type="Proteomes" id="UP000076503"/>
    </source>
</evidence>
<name>A0A167FSD3_9GAMM</name>
<evidence type="ECO:0000256" key="1">
    <source>
        <dbReference type="SAM" id="Phobius"/>
    </source>
</evidence>
<dbReference type="OrthoDB" id="6315922at2"/>
<feature type="transmembrane region" description="Helical" evidence="1">
    <location>
        <begin position="7"/>
        <end position="24"/>
    </location>
</feature>
<evidence type="ECO:0000313" key="2">
    <source>
        <dbReference type="EMBL" id="KZN52801.1"/>
    </source>
</evidence>
<feature type="transmembrane region" description="Helical" evidence="1">
    <location>
        <begin position="30"/>
        <end position="48"/>
    </location>
</feature>
<dbReference type="Proteomes" id="UP000076503">
    <property type="component" value="Unassembled WGS sequence"/>
</dbReference>
<dbReference type="AlphaFoldDB" id="A0A167FSD3"/>
<sequence>MTDFIREVVATVLFVVAVVALYILFSAGFNLIFCLLVPTSFVSAYFIWPKRENREKGSTALDILEAIVLFPVECFIWISRLLYSLLGFLVIGKDSSGLD</sequence>
<feature type="transmembrane region" description="Helical" evidence="1">
    <location>
        <begin position="68"/>
        <end position="91"/>
    </location>
</feature>
<protein>
    <submittedName>
        <fullName evidence="2">Uncharacterized protein</fullName>
    </submittedName>
</protein>
<evidence type="ECO:0000313" key="3">
    <source>
        <dbReference type="EMBL" id="KZN54223.1"/>
    </source>
</evidence>